<proteinExistence type="inferred from homology"/>
<evidence type="ECO:0000313" key="7">
    <source>
        <dbReference type="RefSeq" id="XP_035445134.1"/>
    </source>
</evidence>
<dbReference type="InterPro" id="IPR009828">
    <property type="entry name" value="CYRIA/CYRIB_Rac1-bd"/>
</dbReference>
<dbReference type="AlphaFoldDB" id="A0A9R0D946"/>
<comment type="similarity">
    <text evidence="2">Belongs to the CYRI family.</text>
</comment>
<dbReference type="OrthoDB" id="60973at2759"/>
<keyword evidence="4" id="KW-0449">Lipoprotein</keyword>
<feature type="domain" description="CYRIA/CYRIB Rac1 binding" evidence="5">
    <location>
        <begin position="63"/>
        <end position="365"/>
    </location>
</feature>
<dbReference type="GO" id="GO:0030833">
    <property type="term" value="P:regulation of actin filament polymerization"/>
    <property type="evidence" value="ECO:0007669"/>
    <property type="project" value="InterPro"/>
</dbReference>
<evidence type="ECO:0000256" key="3">
    <source>
        <dbReference type="ARBA" id="ARBA00023136"/>
    </source>
</evidence>
<dbReference type="GeneID" id="118272623"/>
<evidence type="ECO:0000256" key="1">
    <source>
        <dbReference type="ARBA" id="ARBA00004635"/>
    </source>
</evidence>
<accession>A0A9R0D946</accession>
<dbReference type="PANTHER" id="PTHR12422">
    <property type="entry name" value="GH09096P"/>
    <property type="match status" value="1"/>
</dbReference>
<dbReference type="Pfam" id="PF07159">
    <property type="entry name" value="CYRIA-B_Rac1-bd"/>
    <property type="match status" value="1"/>
</dbReference>
<dbReference type="Proteomes" id="UP000829999">
    <property type="component" value="Chromosome 4"/>
</dbReference>
<protein>
    <submittedName>
        <fullName evidence="7">CYFIP-related Rac1 interactor A</fullName>
    </submittedName>
</protein>
<evidence type="ECO:0000313" key="6">
    <source>
        <dbReference type="Proteomes" id="UP000829999"/>
    </source>
</evidence>
<evidence type="ECO:0000259" key="5">
    <source>
        <dbReference type="Pfam" id="PF07159"/>
    </source>
</evidence>
<name>A0A9R0D946_SPOFR</name>
<reference evidence="7" key="1">
    <citation type="submission" date="2025-08" db="UniProtKB">
        <authorList>
            <consortium name="RefSeq"/>
        </authorList>
    </citation>
    <scope>IDENTIFICATION</scope>
    <source>
        <tissue evidence="7">Whole larval tissue</tissue>
    </source>
</reference>
<dbReference type="GO" id="GO:0016020">
    <property type="term" value="C:membrane"/>
    <property type="evidence" value="ECO:0007669"/>
    <property type="project" value="UniProtKB-SubCell"/>
</dbReference>
<evidence type="ECO:0000256" key="2">
    <source>
        <dbReference type="ARBA" id="ARBA00005778"/>
    </source>
</evidence>
<dbReference type="RefSeq" id="XP_035445134.1">
    <property type="nucleotide sequence ID" value="XM_035589241.2"/>
</dbReference>
<sequence>MTTKSVTEKRSDIFITVDENRQCSVCYRVDFFKKLSFIYSAMGKLLSLLSRDDSNCCSSPRYDIFLDFENAAPTDTERDVYEEVQRVLLDSEKILEEIQCYKGAGKEIREAIADPSRISQERAWRAVRPLVDKLLRCYNHSLQLQRVVPRLLGSLVGGAMSPTQHLEQQQALVKQFAEILEFVLKFDEYKMKTPAIQNDFSYYRRSVSRGGLINAELPPGEEPHITAEVANRMSLFYAQATPMLKVLSEATSQFVNDNQQDLENTTETLSTMAKVCLRMLENPKLVAQFSREETSLLVLRVMVGLIILYDWVHPSGAFCRSSSVDVKGCVKFLQQQPPTKAEPLLNALRYTTKHLNHQSTPKNIRTLLAA</sequence>
<evidence type="ECO:0000256" key="4">
    <source>
        <dbReference type="ARBA" id="ARBA00023288"/>
    </source>
</evidence>
<organism evidence="6 7">
    <name type="scientific">Spodoptera frugiperda</name>
    <name type="common">Fall armyworm</name>
    <dbReference type="NCBI Taxonomy" id="7108"/>
    <lineage>
        <taxon>Eukaryota</taxon>
        <taxon>Metazoa</taxon>
        <taxon>Ecdysozoa</taxon>
        <taxon>Arthropoda</taxon>
        <taxon>Hexapoda</taxon>
        <taxon>Insecta</taxon>
        <taxon>Pterygota</taxon>
        <taxon>Neoptera</taxon>
        <taxon>Endopterygota</taxon>
        <taxon>Lepidoptera</taxon>
        <taxon>Glossata</taxon>
        <taxon>Ditrysia</taxon>
        <taxon>Noctuoidea</taxon>
        <taxon>Noctuidae</taxon>
        <taxon>Amphipyrinae</taxon>
        <taxon>Spodoptera</taxon>
    </lineage>
</organism>
<keyword evidence="3" id="KW-0472">Membrane</keyword>
<gene>
    <name evidence="7" type="primary">LOC118272623</name>
</gene>
<dbReference type="GO" id="GO:0031267">
    <property type="term" value="F:small GTPase binding"/>
    <property type="evidence" value="ECO:0007669"/>
    <property type="project" value="InterPro"/>
</dbReference>
<dbReference type="InterPro" id="IPR039789">
    <property type="entry name" value="CYRI"/>
</dbReference>
<comment type="subcellular location">
    <subcellularLocation>
        <location evidence="1">Membrane</location>
        <topology evidence="1">Lipid-anchor</topology>
    </subcellularLocation>
</comment>
<keyword evidence="6" id="KW-1185">Reference proteome</keyword>